<dbReference type="AlphaFoldDB" id="A0A3P7INX1"/>
<sequence>MDATRTHRRCGYCDHHWTHYSKRMFSSDRQKIAKRHSYVKEDLASGLLLTHFDPILKIVLATDAPDYGVGAVILHKKSDGN</sequence>
<evidence type="ECO:0000313" key="2">
    <source>
        <dbReference type="Proteomes" id="UP000270094"/>
    </source>
</evidence>
<proteinExistence type="predicted"/>
<name>A0A3P7INX1_STRVU</name>
<organism evidence="1 2">
    <name type="scientific">Strongylus vulgaris</name>
    <name type="common">Blood worm</name>
    <dbReference type="NCBI Taxonomy" id="40348"/>
    <lineage>
        <taxon>Eukaryota</taxon>
        <taxon>Metazoa</taxon>
        <taxon>Ecdysozoa</taxon>
        <taxon>Nematoda</taxon>
        <taxon>Chromadorea</taxon>
        <taxon>Rhabditida</taxon>
        <taxon>Rhabditina</taxon>
        <taxon>Rhabditomorpha</taxon>
        <taxon>Strongyloidea</taxon>
        <taxon>Strongylidae</taxon>
        <taxon>Strongylus</taxon>
    </lineage>
</organism>
<dbReference type="OrthoDB" id="5864996at2759"/>
<dbReference type="EMBL" id="UYYB01094635">
    <property type="protein sequence ID" value="VDM74780.1"/>
    <property type="molecule type" value="Genomic_DNA"/>
</dbReference>
<keyword evidence="2" id="KW-1185">Reference proteome</keyword>
<dbReference type="Proteomes" id="UP000270094">
    <property type="component" value="Unassembled WGS sequence"/>
</dbReference>
<protein>
    <submittedName>
        <fullName evidence="1">Uncharacterized protein</fullName>
    </submittedName>
</protein>
<gene>
    <name evidence="1" type="ORF">SVUK_LOCUS9778</name>
</gene>
<evidence type="ECO:0000313" key="1">
    <source>
        <dbReference type="EMBL" id="VDM74780.1"/>
    </source>
</evidence>
<reference evidence="1 2" key="1">
    <citation type="submission" date="2018-11" db="EMBL/GenBank/DDBJ databases">
        <authorList>
            <consortium name="Pathogen Informatics"/>
        </authorList>
    </citation>
    <scope>NUCLEOTIDE SEQUENCE [LARGE SCALE GENOMIC DNA]</scope>
</reference>
<accession>A0A3P7INX1</accession>